<dbReference type="AlphaFoldDB" id="A0AA39ZVI4"/>
<dbReference type="EMBL" id="JAUKTV010000021">
    <property type="protein sequence ID" value="KAK0704274.1"/>
    <property type="molecule type" value="Genomic_DNA"/>
</dbReference>
<evidence type="ECO:0008006" key="3">
    <source>
        <dbReference type="Google" id="ProtNLM"/>
    </source>
</evidence>
<name>A0AA39ZVI4_9PEZI</name>
<evidence type="ECO:0000313" key="2">
    <source>
        <dbReference type="Proteomes" id="UP001172159"/>
    </source>
</evidence>
<dbReference type="SUPFAM" id="SSF56112">
    <property type="entry name" value="Protein kinase-like (PK-like)"/>
    <property type="match status" value="1"/>
</dbReference>
<dbReference type="Gene3D" id="1.10.510.10">
    <property type="entry name" value="Transferase(Phosphotransferase) domain 1"/>
    <property type="match status" value="1"/>
</dbReference>
<dbReference type="Proteomes" id="UP001172159">
    <property type="component" value="Unassembled WGS sequence"/>
</dbReference>
<evidence type="ECO:0000313" key="1">
    <source>
        <dbReference type="EMBL" id="KAK0704274.1"/>
    </source>
</evidence>
<accession>A0AA39ZVI4</accession>
<keyword evidence="2" id="KW-1185">Reference proteome</keyword>
<sequence length="241" mass="27724">MHQESDCEDRDRNGEGLNRHPLLKKTIYFRFRSRVISATGTQADSIHSNVLRLRINSSSLDIIVQALLCLCPLPLRHWAQSTFPEWYLPPNIVLKKEKEGWEEEFNTELATYDKLRCLQGHVIPVCYGQIEYDGARALILSDVGGECLAEPQGATLEEDELRPLLHQALCALAELQISHSDLKLDNFRLVNGAIVVVDFERVDEHASKEEAKELEPFDLKFLMKRYRDHLRCLEEDGLLER</sequence>
<proteinExistence type="predicted"/>
<organism evidence="1 2">
    <name type="scientific">Apiosordaria backusii</name>
    <dbReference type="NCBI Taxonomy" id="314023"/>
    <lineage>
        <taxon>Eukaryota</taxon>
        <taxon>Fungi</taxon>
        <taxon>Dikarya</taxon>
        <taxon>Ascomycota</taxon>
        <taxon>Pezizomycotina</taxon>
        <taxon>Sordariomycetes</taxon>
        <taxon>Sordariomycetidae</taxon>
        <taxon>Sordariales</taxon>
        <taxon>Lasiosphaeriaceae</taxon>
        <taxon>Apiosordaria</taxon>
    </lineage>
</organism>
<gene>
    <name evidence="1" type="ORF">B0T21DRAFT_416612</name>
</gene>
<protein>
    <recommendedName>
        <fullName evidence="3">Protein kinase domain-containing protein</fullName>
    </recommendedName>
</protein>
<reference evidence="1" key="1">
    <citation type="submission" date="2023-06" db="EMBL/GenBank/DDBJ databases">
        <title>Genome-scale phylogeny and comparative genomics of the fungal order Sordariales.</title>
        <authorList>
            <consortium name="Lawrence Berkeley National Laboratory"/>
            <person name="Hensen N."/>
            <person name="Bonometti L."/>
            <person name="Westerberg I."/>
            <person name="Brannstrom I.O."/>
            <person name="Guillou S."/>
            <person name="Cros-Aarteil S."/>
            <person name="Calhoun S."/>
            <person name="Haridas S."/>
            <person name="Kuo A."/>
            <person name="Mondo S."/>
            <person name="Pangilinan J."/>
            <person name="Riley R."/>
            <person name="Labutti K."/>
            <person name="Andreopoulos B."/>
            <person name="Lipzen A."/>
            <person name="Chen C."/>
            <person name="Yanf M."/>
            <person name="Daum C."/>
            <person name="Ng V."/>
            <person name="Clum A."/>
            <person name="Steindorff A."/>
            <person name="Ohm R."/>
            <person name="Martin F."/>
            <person name="Silar P."/>
            <person name="Natvig D."/>
            <person name="Lalanne C."/>
            <person name="Gautier V."/>
            <person name="Ament-Velasquez S.L."/>
            <person name="Kruys A."/>
            <person name="Hutchinson M.I."/>
            <person name="Powell A.J."/>
            <person name="Barry K."/>
            <person name="Miller A.N."/>
            <person name="Grigoriev I.V."/>
            <person name="Debuchy R."/>
            <person name="Gladieux P."/>
            <person name="Thoren M.H."/>
            <person name="Johannesson H."/>
        </authorList>
    </citation>
    <scope>NUCLEOTIDE SEQUENCE</scope>
    <source>
        <strain evidence="1">CBS 540.89</strain>
    </source>
</reference>
<dbReference type="InterPro" id="IPR011009">
    <property type="entry name" value="Kinase-like_dom_sf"/>
</dbReference>
<comment type="caution">
    <text evidence="1">The sequence shown here is derived from an EMBL/GenBank/DDBJ whole genome shotgun (WGS) entry which is preliminary data.</text>
</comment>